<gene>
    <name evidence="14" type="primary">20214492</name>
    <name evidence="13" type="ORF">HELRODRAFT_70625</name>
</gene>
<dbReference type="GO" id="GO:0004691">
    <property type="term" value="F:cAMP-dependent protein kinase activity"/>
    <property type="evidence" value="ECO:0000318"/>
    <property type="project" value="GO_Central"/>
</dbReference>
<dbReference type="EMBL" id="AMQM01002212">
    <property type="status" value="NOT_ANNOTATED_CDS"/>
    <property type="molecule type" value="Genomic_DNA"/>
</dbReference>
<dbReference type="Pfam" id="PF00069">
    <property type="entry name" value="Pkinase"/>
    <property type="match status" value="1"/>
</dbReference>
<name>T1G094_HELRO</name>
<keyword evidence="15" id="KW-1185">Reference proteome</keyword>
<dbReference type="InParanoid" id="T1G094"/>
<dbReference type="PROSITE" id="PS00108">
    <property type="entry name" value="PROTEIN_KINASE_ST"/>
    <property type="match status" value="1"/>
</dbReference>
<comment type="catalytic activity">
    <reaction evidence="8">
        <text>L-seryl-[protein] + ATP = O-phospho-L-seryl-[protein] + ADP + H(+)</text>
        <dbReference type="Rhea" id="RHEA:17989"/>
        <dbReference type="Rhea" id="RHEA-COMP:9863"/>
        <dbReference type="Rhea" id="RHEA-COMP:11604"/>
        <dbReference type="ChEBI" id="CHEBI:15378"/>
        <dbReference type="ChEBI" id="CHEBI:29999"/>
        <dbReference type="ChEBI" id="CHEBI:30616"/>
        <dbReference type="ChEBI" id="CHEBI:83421"/>
        <dbReference type="ChEBI" id="CHEBI:456216"/>
        <dbReference type="EC" id="2.7.11.11"/>
    </reaction>
</comment>
<dbReference type="CTD" id="20214492"/>
<dbReference type="GO" id="GO:0007189">
    <property type="term" value="P:adenylate cyclase-activating G protein-coupled receptor signaling pathway"/>
    <property type="evidence" value="ECO:0000318"/>
    <property type="project" value="GO_Central"/>
</dbReference>
<organism evidence="14 15">
    <name type="scientific">Helobdella robusta</name>
    <name type="common">Californian leech</name>
    <dbReference type="NCBI Taxonomy" id="6412"/>
    <lineage>
        <taxon>Eukaryota</taxon>
        <taxon>Metazoa</taxon>
        <taxon>Spiralia</taxon>
        <taxon>Lophotrochozoa</taxon>
        <taxon>Annelida</taxon>
        <taxon>Clitellata</taxon>
        <taxon>Hirudinea</taxon>
        <taxon>Rhynchobdellida</taxon>
        <taxon>Glossiphoniidae</taxon>
        <taxon>Helobdella</taxon>
    </lineage>
</organism>
<keyword evidence="4 9" id="KW-0547">Nucleotide-binding</keyword>
<evidence type="ECO:0000256" key="4">
    <source>
        <dbReference type="ARBA" id="ARBA00022741"/>
    </source>
</evidence>
<evidence type="ECO:0000313" key="13">
    <source>
        <dbReference type="EMBL" id="ESN90287.1"/>
    </source>
</evidence>
<dbReference type="SUPFAM" id="SSF56112">
    <property type="entry name" value="Protein kinase-like (PK-like)"/>
    <property type="match status" value="1"/>
</dbReference>
<dbReference type="InterPro" id="IPR011009">
    <property type="entry name" value="Kinase-like_dom_sf"/>
</dbReference>
<dbReference type="InterPro" id="IPR008271">
    <property type="entry name" value="Ser/Thr_kinase_AS"/>
</dbReference>
<keyword evidence="2 10" id="KW-0723">Serine/threonine-protein kinase</keyword>
<evidence type="ECO:0000256" key="9">
    <source>
        <dbReference type="PROSITE-ProRule" id="PRU10141"/>
    </source>
</evidence>
<dbReference type="PROSITE" id="PS50011">
    <property type="entry name" value="PROTEIN_KINASE_DOM"/>
    <property type="match status" value="1"/>
</dbReference>
<dbReference type="Gene3D" id="3.30.200.20">
    <property type="entry name" value="Phosphorylase Kinase, domain 1"/>
    <property type="match status" value="1"/>
</dbReference>
<evidence type="ECO:0000256" key="7">
    <source>
        <dbReference type="ARBA" id="ARBA00047292"/>
    </source>
</evidence>
<keyword evidence="5" id="KW-0418">Kinase</keyword>
<dbReference type="Proteomes" id="UP000015101">
    <property type="component" value="Unassembled WGS sequence"/>
</dbReference>
<dbReference type="EC" id="2.7.11.11" evidence="1"/>
<dbReference type="EMBL" id="KB097753">
    <property type="protein sequence ID" value="ESN90287.1"/>
    <property type="molecule type" value="Genomic_DNA"/>
</dbReference>
<dbReference type="SMART" id="SM00220">
    <property type="entry name" value="S_TKc"/>
    <property type="match status" value="1"/>
</dbReference>
<reference evidence="15" key="1">
    <citation type="submission" date="2012-12" db="EMBL/GenBank/DDBJ databases">
        <authorList>
            <person name="Hellsten U."/>
            <person name="Grimwood J."/>
            <person name="Chapman J.A."/>
            <person name="Shapiro H."/>
            <person name="Aerts A."/>
            <person name="Otillar R.P."/>
            <person name="Terry A.Y."/>
            <person name="Boore J.L."/>
            <person name="Simakov O."/>
            <person name="Marletaz F."/>
            <person name="Cho S.-J."/>
            <person name="Edsinger-Gonzales E."/>
            <person name="Havlak P."/>
            <person name="Kuo D.-H."/>
            <person name="Larsson T."/>
            <person name="Lv J."/>
            <person name="Arendt D."/>
            <person name="Savage R."/>
            <person name="Osoegawa K."/>
            <person name="de Jong P."/>
            <person name="Lindberg D.R."/>
            <person name="Seaver E.C."/>
            <person name="Weisblat D.A."/>
            <person name="Putnam N.H."/>
            <person name="Grigoriev I.V."/>
            <person name="Rokhsar D.S."/>
        </authorList>
    </citation>
    <scope>NUCLEOTIDE SEQUENCE</scope>
</reference>
<accession>T1G094</accession>
<dbReference type="KEGG" id="hro:HELRODRAFT_70625"/>
<dbReference type="AlphaFoldDB" id="T1G094"/>
<sequence>NASISDFELIKVVGVGGFGKVSLVRHKNKTLYAMKSMRKEQIIKRNFFTQTMWEKKILQAVSFQFIVHCHFCFKDYDNIYMVLDYVPCGNLYWHLTRSQKFKENQSKFYGAQVFLGLEYLHNLDVAHRDLKPENVMLDSNGYVKLTDLGFAKVMKSRTYTTCGSPYYMAPEIIMHKGYKTEVDWWAFGILLFEMTGGSLPFDGSNEEEIYQKICEGYFRCPSFFSKDLKDLLSHLIQLDVTRRLGNMKNGADDIAEHIWFYNFNWQDLLNYKIIPDYIPELKSPEDTRFFGKIKETPIPKSRKSYSTEFADF</sequence>
<feature type="domain" description="Protein kinase" evidence="11">
    <location>
        <begin position="7"/>
        <end position="260"/>
    </location>
</feature>
<dbReference type="EnsemblMetazoa" id="HelroT70625">
    <property type="protein sequence ID" value="HelroP70625"/>
    <property type="gene ID" value="HelroG70625"/>
</dbReference>
<comment type="catalytic activity">
    <reaction evidence="7">
        <text>L-threonyl-[protein] + ATP = O-phospho-L-threonyl-[protein] + ADP + H(+)</text>
        <dbReference type="Rhea" id="RHEA:46608"/>
        <dbReference type="Rhea" id="RHEA-COMP:11060"/>
        <dbReference type="Rhea" id="RHEA-COMP:11605"/>
        <dbReference type="ChEBI" id="CHEBI:15378"/>
        <dbReference type="ChEBI" id="CHEBI:30013"/>
        <dbReference type="ChEBI" id="CHEBI:30616"/>
        <dbReference type="ChEBI" id="CHEBI:61977"/>
        <dbReference type="ChEBI" id="CHEBI:456216"/>
        <dbReference type="EC" id="2.7.11.11"/>
    </reaction>
</comment>
<evidence type="ECO:0000256" key="2">
    <source>
        <dbReference type="ARBA" id="ARBA00022527"/>
    </source>
</evidence>
<feature type="domain" description="AGC-kinase C-terminal" evidence="12">
    <location>
        <begin position="261"/>
        <end position="312"/>
    </location>
</feature>
<dbReference type="PROSITE" id="PS51285">
    <property type="entry name" value="AGC_KINASE_CTER"/>
    <property type="match status" value="1"/>
</dbReference>
<evidence type="ECO:0000256" key="3">
    <source>
        <dbReference type="ARBA" id="ARBA00022679"/>
    </source>
</evidence>
<dbReference type="GO" id="GO:0005524">
    <property type="term" value="F:ATP binding"/>
    <property type="evidence" value="ECO:0007669"/>
    <property type="project" value="UniProtKB-UniRule"/>
</dbReference>
<dbReference type="GeneID" id="20214492"/>
<dbReference type="STRING" id="6412.T1G094"/>
<evidence type="ECO:0000256" key="5">
    <source>
        <dbReference type="ARBA" id="ARBA00022777"/>
    </source>
</evidence>
<evidence type="ECO:0000313" key="14">
    <source>
        <dbReference type="EnsemblMetazoa" id="HelroP70625"/>
    </source>
</evidence>
<dbReference type="GO" id="GO:0005634">
    <property type="term" value="C:nucleus"/>
    <property type="evidence" value="ECO:0000318"/>
    <property type="project" value="GO_Central"/>
</dbReference>
<dbReference type="GO" id="GO:0005952">
    <property type="term" value="C:cAMP-dependent protein kinase complex"/>
    <property type="evidence" value="ECO:0000318"/>
    <property type="project" value="GO_Central"/>
</dbReference>
<evidence type="ECO:0000313" key="15">
    <source>
        <dbReference type="Proteomes" id="UP000015101"/>
    </source>
</evidence>
<evidence type="ECO:0000256" key="6">
    <source>
        <dbReference type="ARBA" id="ARBA00022840"/>
    </source>
</evidence>
<dbReference type="GO" id="GO:0005829">
    <property type="term" value="C:cytosol"/>
    <property type="evidence" value="ECO:0000318"/>
    <property type="project" value="GO_Central"/>
</dbReference>
<dbReference type="FunFam" id="1.10.510.10:FF:000005">
    <property type="entry name" value="cAMP-dependent protein kinase catalytic subunit alpha"/>
    <property type="match status" value="1"/>
</dbReference>
<dbReference type="PANTHER" id="PTHR24353:SF153">
    <property type="entry name" value="CAMP-DEPENDENT PROTEIN KINASE CATALYTIC SUBUNIT 1"/>
    <property type="match status" value="1"/>
</dbReference>
<dbReference type="PANTHER" id="PTHR24353">
    <property type="entry name" value="CYCLIC NUCLEOTIDE-DEPENDENT PROTEIN KINASE"/>
    <property type="match status" value="1"/>
</dbReference>
<dbReference type="InterPro" id="IPR017441">
    <property type="entry name" value="Protein_kinase_ATP_BS"/>
</dbReference>
<evidence type="ECO:0000259" key="12">
    <source>
        <dbReference type="PROSITE" id="PS51285"/>
    </source>
</evidence>
<dbReference type="PROSITE" id="PS00107">
    <property type="entry name" value="PROTEIN_KINASE_ATP"/>
    <property type="match status" value="1"/>
</dbReference>
<evidence type="ECO:0000256" key="8">
    <source>
        <dbReference type="ARBA" id="ARBA00047454"/>
    </source>
</evidence>
<evidence type="ECO:0000256" key="1">
    <source>
        <dbReference type="ARBA" id="ARBA00012444"/>
    </source>
</evidence>
<reference evidence="13 15" key="2">
    <citation type="journal article" date="2013" name="Nature">
        <title>Insights into bilaterian evolution from three spiralian genomes.</title>
        <authorList>
            <person name="Simakov O."/>
            <person name="Marletaz F."/>
            <person name="Cho S.J."/>
            <person name="Edsinger-Gonzales E."/>
            <person name="Havlak P."/>
            <person name="Hellsten U."/>
            <person name="Kuo D.H."/>
            <person name="Larsson T."/>
            <person name="Lv J."/>
            <person name="Arendt D."/>
            <person name="Savage R."/>
            <person name="Osoegawa K."/>
            <person name="de Jong P."/>
            <person name="Grimwood J."/>
            <person name="Chapman J.A."/>
            <person name="Shapiro H."/>
            <person name="Aerts A."/>
            <person name="Otillar R.P."/>
            <person name="Terry A.Y."/>
            <person name="Boore J.L."/>
            <person name="Grigoriev I.V."/>
            <person name="Lindberg D.R."/>
            <person name="Seaver E.C."/>
            <person name="Weisblat D.A."/>
            <person name="Putnam N.H."/>
            <person name="Rokhsar D.S."/>
        </authorList>
    </citation>
    <scope>NUCLEOTIDE SEQUENCE</scope>
</reference>
<keyword evidence="6 9" id="KW-0067">ATP-binding</keyword>
<evidence type="ECO:0000259" key="11">
    <source>
        <dbReference type="PROSITE" id="PS50011"/>
    </source>
</evidence>
<dbReference type="OMA" id="QIKETPG"/>
<dbReference type="InterPro" id="IPR000961">
    <property type="entry name" value="AGC-kinase_C"/>
</dbReference>
<dbReference type="RefSeq" id="XP_009031141.1">
    <property type="nucleotide sequence ID" value="XM_009032893.1"/>
</dbReference>
<dbReference type="OrthoDB" id="63267at2759"/>
<reference evidence="14" key="3">
    <citation type="submission" date="2015-06" db="UniProtKB">
        <authorList>
            <consortium name="EnsemblMetazoa"/>
        </authorList>
    </citation>
    <scope>IDENTIFICATION</scope>
</reference>
<keyword evidence="3" id="KW-0808">Transferase</keyword>
<comment type="similarity">
    <text evidence="10">Belongs to the protein kinase superfamily.</text>
</comment>
<dbReference type="HOGENOM" id="CLU_000288_63_5_1"/>
<feature type="binding site" evidence="9">
    <location>
        <position position="35"/>
    </location>
    <ligand>
        <name>ATP</name>
        <dbReference type="ChEBI" id="CHEBI:30616"/>
    </ligand>
</feature>
<dbReference type="eggNOG" id="KOG0616">
    <property type="taxonomic scope" value="Eukaryota"/>
</dbReference>
<proteinExistence type="inferred from homology"/>
<dbReference type="InterPro" id="IPR000719">
    <property type="entry name" value="Prot_kinase_dom"/>
</dbReference>
<protein>
    <recommendedName>
        <fullName evidence="1">cAMP-dependent protein kinase</fullName>
        <ecNumber evidence="1">2.7.11.11</ecNumber>
    </recommendedName>
</protein>
<dbReference type="Gene3D" id="1.10.510.10">
    <property type="entry name" value="Transferase(Phosphotransferase) domain 1"/>
    <property type="match status" value="1"/>
</dbReference>
<evidence type="ECO:0000256" key="10">
    <source>
        <dbReference type="RuleBase" id="RU000304"/>
    </source>
</evidence>